<protein>
    <submittedName>
        <fullName evidence="2">Unannotated protein</fullName>
    </submittedName>
</protein>
<dbReference type="EMBL" id="CAFBNQ010000127">
    <property type="protein sequence ID" value="CAB4963441.1"/>
    <property type="molecule type" value="Genomic_DNA"/>
</dbReference>
<gene>
    <name evidence="2" type="ORF">UFOPK3119_00458</name>
    <name evidence="3" type="ORF">UFOPK3861_00956</name>
</gene>
<dbReference type="AlphaFoldDB" id="A0A6J6YQP3"/>
<name>A0A6J6YQP3_9ZZZZ</name>
<dbReference type="SUPFAM" id="SSF55486">
    <property type="entry name" value="Metalloproteases ('zincins'), catalytic domain"/>
    <property type="match status" value="1"/>
</dbReference>
<evidence type="ECO:0000313" key="2">
    <source>
        <dbReference type="EMBL" id="CAB4810855.1"/>
    </source>
</evidence>
<dbReference type="Pfam" id="PF10103">
    <property type="entry name" value="Zincin_2"/>
    <property type="match status" value="1"/>
</dbReference>
<organism evidence="2">
    <name type="scientific">freshwater metagenome</name>
    <dbReference type="NCBI Taxonomy" id="449393"/>
    <lineage>
        <taxon>unclassified sequences</taxon>
        <taxon>metagenomes</taxon>
        <taxon>ecological metagenomes</taxon>
    </lineage>
</organism>
<proteinExistence type="predicted"/>
<dbReference type="InterPro" id="IPR018766">
    <property type="entry name" value="Zinicin_2"/>
</dbReference>
<reference evidence="2" key="1">
    <citation type="submission" date="2020-05" db="EMBL/GenBank/DDBJ databases">
        <authorList>
            <person name="Chiriac C."/>
            <person name="Salcher M."/>
            <person name="Ghai R."/>
            <person name="Kavagutti S V."/>
        </authorList>
    </citation>
    <scope>NUCLEOTIDE SEQUENCE</scope>
</reference>
<dbReference type="PANTHER" id="PTHR39420:SF2">
    <property type="entry name" value="HYDROLASE"/>
    <property type="match status" value="1"/>
</dbReference>
<dbReference type="Gene3D" id="1.20.150.30">
    <property type="entry name" value="Zincin-like metallopeptidase, N-terminal domain"/>
    <property type="match status" value="1"/>
</dbReference>
<dbReference type="PANTHER" id="PTHR39420">
    <property type="match status" value="1"/>
</dbReference>
<accession>A0A6J6YQP3</accession>
<dbReference type="InterPro" id="IPR042271">
    <property type="entry name" value="Zinicin_2_N"/>
</dbReference>
<evidence type="ECO:0000313" key="3">
    <source>
        <dbReference type="EMBL" id="CAB4963441.1"/>
    </source>
</evidence>
<feature type="region of interest" description="Disordered" evidence="1">
    <location>
        <begin position="1"/>
        <end position="26"/>
    </location>
</feature>
<dbReference type="EMBL" id="CAFAAX010000041">
    <property type="protein sequence ID" value="CAB4810855.1"/>
    <property type="molecule type" value="Genomic_DNA"/>
</dbReference>
<dbReference type="NCBIfam" id="TIGR03624">
    <property type="entry name" value="putative hydrolase"/>
    <property type="match status" value="1"/>
</dbReference>
<evidence type="ECO:0000256" key="1">
    <source>
        <dbReference type="SAM" id="MobiDB-lite"/>
    </source>
</evidence>
<sequence>MAGFGFTPDDNDDPNNNENNNGEGRPDFEAMMRQMQEQMKAQFEQLGINPAGFVNPFTTLFSQAGKSSSGNAEVLPIATARETARKFVTTQGLKPLGTKDLSVVESAFEISEIWLNDATSFPASTIAPSAASRLDWVYETMPGWQRIIEPLAAGLSAAISDLLDQAMNAQAGESAEGQPPIEMITMMLRSFIGTMIATQLGQSIGTLSTTATGAHDVALPLLDPARAIVVPENIENWANDLEIAKSEVFIYHALREGAVARLFAHNPWLVSYIQSAIVEYGKGIHIDIDAIQRQAQGAFENMQENMQEGAGNEEAISFALDNGIFTPEESPAQKSALLKLETVLALIDGWTDEVTALAAGDRIPSIEQLRETHRRRRAASAPAQVLFSSMLGLQVSPKLTREASSFWRKIREVKSVGERDQIWSGLLPTADDLLDPEKFVASTSIPDDLSGLI</sequence>